<evidence type="ECO:0000256" key="3">
    <source>
        <dbReference type="ARBA" id="ARBA00022723"/>
    </source>
</evidence>
<dbReference type="PANTHER" id="PTHR43756">
    <property type="entry name" value="CHOLINE MONOOXYGENASE, CHLOROPLASTIC"/>
    <property type="match status" value="1"/>
</dbReference>
<dbReference type="InterPro" id="IPR017941">
    <property type="entry name" value="Rieske_2Fe-2S"/>
</dbReference>
<keyword evidence="6" id="KW-0411">Iron-sulfur</keyword>
<dbReference type="Pfam" id="PF00355">
    <property type="entry name" value="Rieske"/>
    <property type="match status" value="1"/>
</dbReference>
<dbReference type="InterPro" id="IPR001663">
    <property type="entry name" value="Rng_hydr_dOase-A"/>
</dbReference>
<dbReference type="HOGENOM" id="CLU_026244_4_0_6"/>
<dbReference type="PROSITE" id="PS51296">
    <property type="entry name" value="RIESKE"/>
    <property type="match status" value="1"/>
</dbReference>
<evidence type="ECO:0000313" key="9">
    <source>
        <dbReference type="Proteomes" id="UP000015380"/>
    </source>
</evidence>
<keyword evidence="5" id="KW-0408">Iron</keyword>
<keyword evidence="4" id="KW-0560">Oxidoreductase</keyword>
<dbReference type="InterPro" id="IPR036922">
    <property type="entry name" value="Rieske_2Fe-2S_sf"/>
</dbReference>
<protein>
    <submittedName>
        <fullName evidence="8">Biphenyl dioxygenase large subunit</fullName>
    </submittedName>
</protein>
<keyword evidence="2" id="KW-0001">2Fe-2S</keyword>
<keyword evidence="3" id="KW-0479">Metal-binding</keyword>
<dbReference type="SUPFAM" id="SSF55961">
    <property type="entry name" value="Bet v1-like"/>
    <property type="match status" value="1"/>
</dbReference>
<dbReference type="EMBL" id="CP005996">
    <property type="protein sequence ID" value="AGS40854.1"/>
    <property type="molecule type" value="Genomic_DNA"/>
</dbReference>
<dbReference type="Gene3D" id="3.90.380.10">
    <property type="entry name" value="Naphthalene 1,2-dioxygenase Alpha Subunit, Chain A, domain 1"/>
    <property type="match status" value="1"/>
</dbReference>
<reference evidence="9" key="2">
    <citation type="journal article" date="2016" name="Environ. Microbiol. Rep.">
        <title>Analysis of defence systems and a conjugative IncP-1 plasmid in the marine polyaromatic hydrocarbons-degrading bacterium Cycloclasticus sp. 78-ME.</title>
        <authorList>
            <person name="Yakimov M.M."/>
            <person name="Crisafi F."/>
            <person name="Messina E."/>
            <person name="Smedile F."/>
            <person name="Lopatina A."/>
            <person name="Denaro R."/>
            <person name="Pieper D.H."/>
            <person name="Golyshin P.N."/>
            <person name="Giuliano L."/>
        </authorList>
    </citation>
    <scope>NUCLEOTIDE SEQUENCE [LARGE SCALE GENOMIC DNA]</scope>
    <source>
        <strain evidence="9">78-ME</strain>
    </source>
</reference>
<evidence type="ECO:0000256" key="4">
    <source>
        <dbReference type="ARBA" id="ARBA00023002"/>
    </source>
</evidence>
<dbReference type="Gene3D" id="2.102.10.10">
    <property type="entry name" value="Rieske [2Fe-2S] iron-sulphur domain"/>
    <property type="match status" value="1"/>
</dbReference>
<gene>
    <name evidence="8" type="ORF">CYCME_2549</name>
</gene>
<proteinExistence type="inferred from homology"/>
<reference evidence="8 9" key="1">
    <citation type="submission" date="2013-05" db="EMBL/GenBank/DDBJ databases">
        <title>Between feast and famine: a lifestyle of most important marine PAH-degrading bacterium Cycloclasticus sp. 7ME.</title>
        <authorList>
            <person name="Yakimov M.M."/>
            <person name="Messina E."/>
            <person name="Genovese M."/>
            <person name="Denaro R."/>
            <person name="Crisafi F."/>
            <person name="Russo D."/>
            <person name="Cappello S."/>
            <person name="Santisi S."/>
            <person name="Smedile F."/>
            <person name="Golyshina O.V."/>
            <person name="Tran H."/>
            <person name="Pieper D.H."/>
            <person name="Golyshin P.N."/>
            <person name="Giuliano L."/>
        </authorList>
    </citation>
    <scope>NUCLEOTIDE SEQUENCE [LARGE SCALE GENOMIC DNA]</scope>
    <source>
        <strain evidence="8 9">78-ME</strain>
    </source>
</reference>
<accession>S5TBE7</accession>
<dbReference type="CDD" id="cd08880">
    <property type="entry name" value="RHO_alpha_C_ahdA1c-like"/>
    <property type="match status" value="1"/>
</dbReference>
<dbReference type="GO" id="GO:0005506">
    <property type="term" value="F:iron ion binding"/>
    <property type="evidence" value="ECO:0007669"/>
    <property type="project" value="InterPro"/>
</dbReference>
<feature type="domain" description="Rieske" evidence="7">
    <location>
        <begin position="44"/>
        <end position="161"/>
    </location>
</feature>
<evidence type="ECO:0000256" key="2">
    <source>
        <dbReference type="ARBA" id="ARBA00022714"/>
    </source>
</evidence>
<evidence type="ECO:0000313" key="8">
    <source>
        <dbReference type="EMBL" id="AGS40854.1"/>
    </source>
</evidence>
<evidence type="ECO:0000259" key="7">
    <source>
        <dbReference type="PROSITE" id="PS51296"/>
    </source>
</evidence>
<dbReference type="InterPro" id="IPR015879">
    <property type="entry name" value="Ring_hydroxy_dOase_asu_C_dom"/>
</dbReference>
<dbReference type="KEGG" id="cza:CYCME_2549"/>
<dbReference type="eggNOG" id="COG4638">
    <property type="taxonomic scope" value="Bacteria"/>
</dbReference>
<evidence type="ECO:0000256" key="5">
    <source>
        <dbReference type="ARBA" id="ARBA00023004"/>
    </source>
</evidence>
<dbReference type="GO" id="GO:0051213">
    <property type="term" value="F:dioxygenase activity"/>
    <property type="evidence" value="ECO:0007669"/>
    <property type="project" value="UniProtKB-KW"/>
</dbReference>
<evidence type="ECO:0000256" key="6">
    <source>
        <dbReference type="ARBA" id="ARBA00023014"/>
    </source>
</evidence>
<keyword evidence="9" id="KW-1185">Reference proteome</keyword>
<dbReference type="InterPro" id="IPR043264">
    <property type="entry name" value="AhdA1c-like_alpha_C"/>
</dbReference>
<dbReference type="Proteomes" id="UP000015380">
    <property type="component" value="Chromosome"/>
</dbReference>
<dbReference type="PANTHER" id="PTHR43756:SF1">
    <property type="entry name" value="3-PHENYLPROPIONATE_CINNAMIC ACID DIOXYGENASE SUBUNIT ALPHA"/>
    <property type="match status" value="1"/>
</dbReference>
<name>S5TBE7_9GAMM</name>
<dbReference type="AlphaFoldDB" id="S5TBE7"/>
<dbReference type="GO" id="GO:0051537">
    <property type="term" value="F:2 iron, 2 sulfur cluster binding"/>
    <property type="evidence" value="ECO:0007669"/>
    <property type="project" value="UniProtKB-KW"/>
</dbReference>
<dbReference type="PATRIC" id="fig|1198232.3.peg.2517"/>
<dbReference type="SUPFAM" id="SSF50022">
    <property type="entry name" value="ISP domain"/>
    <property type="match status" value="1"/>
</dbReference>
<organism evidence="8 9">
    <name type="scientific">Cycloclasticus zancles 78-ME</name>
    <dbReference type="NCBI Taxonomy" id="1198232"/>
    <lineage>
        <taxon>Bacteria</taxon>
        <taxon>Pseudomonadati</taxon>
        <taxon>Pseudomonadota</taxon>
        <taxon>Gammaproteobacteria</taxon>
        <taxon>Thiotrichales</taxon>
        <taxon>Piscirickettsiaceae</taxon>
        <taxon>Cycloclasticus</taxon>
    </lineage>
</organism>
<comment type="similarity">
    <text evidence="1">Belongs to the bacterial ring-hydroxylating dioxygenase alpha subunit family.</text>
</comment>
<dbReference type="RefSeq" id="WP_020933215.1">
    <property type="nucleotide sequence ID" value="NC_021917.1"/>
</dbReference>
<evidence type="ECO:0000256" key="1">
    <source>
        <dbReference type="ARBA" id="ARBA00008751"/>
    </source>
</evidence>
<sequence>MNAITPPHLKWSADESHTSVPYSVFNDQEVYDLEQARIYNGPTWNFLAADAELPEKGSFKSTYIGDTPVVVTRGQDDEIYAWVNRCAHRGAEICRERHGKSEDGAYTCVYHQWAYDAKGDLHGVPFQRGLAGKGGMPKDFDKKKHGLRKVRVVNYHGAIFGTFSDDTPDIEEYMGDDVSYHMRRLLNKPIEILGTTRQYIKGNWKFYSENTKDPYHASLLHLFHATFGLYRSSQKGESIANNDYHSVLWASGGTEDETALDDMKKDKLRTLQTGEYELKDASILAGKQEFEDGVTLVILSLFPSLVVQQIQNTLAFRQILPKGKDEFELVWTYFGYKDDTEELRNIRLKQFNLIGPAGLISMEDGESTELCQNAIIRDGEFTNVIRMAGDEAKGDDHLVTEGLIRGLWKGYREIMDF</sequence>
<dbReference type="Pfam" id="PF00848">
    <property type="entry name" value="Ring_hydroxyl_A"/>
    <property type="match status" value="1"/>
</dbReference>
<keyword evidence="8" id="KW-0223">Dioxygenase</keyword>
<dbReference type="PRINTS" id="PR00090">
    <property type="entry name" value="RNGDIOXGNASE"/>
</dbReference>